<feature type="region of interest" description="Disordered" evidence="1">
    <location>
        <begin position="1"/>
        <end position="45"/>
    </location>
</feature>
<evidence type="ECO:0000313" key="3">
    <source>
        <dbReference type="Proteomes" id="UP000314294"/>
    </source>
</evidence>
<dbReference type="Proteomes" id="UP000314294">
    <property type="component" value="Unassembled WGS sequence"/>
</dbReference>
<accession>A0A4Z2EHG9</accession>
<dbReference type="EMBL" id="SRLO01007097">
    <property type="protein sequence ID" value="TNN28269.1"/>
    <property type="molecule type" value="Genomic_DNA"/>
</dbReference>
<feature type="compositionally biased region" description="Acidic residues" evidence="1">
    <location>
        <begin position="1"/>
        <end position="10"/>
    </location>
</feature>
<gene>
    <name evidence="2" type="ORF">EYF80_061584</name>
</gene>
<sequence length="123" mass="14446">MKLDQLDQEIENALSSSSAVGGTPTPHRRPLQTLPNVSSVPSGRYGHDHVYKQRVICPYRVMEDYTTHIQQQDCTTHMELHHSTTHIHLQQQDYTTHMDLHHYTTHMDLHHYTTHMDLLQPWE</sequence>
<keyword evidence="3" id="KW-1185">Reference proteome</keyword>
<comment type="caution">
    <text evidence="2">The sequence shown here is derived from an EMBL/GenBank/DDBJ whole genome shotgun (WGS) entry which is preliminary data.</text>
</comment>
<name>A0A4Z2EHG9_9TELE</name>
<dbReference type="AlphaFoldDB" id="A0A4Z2EHG9"/>
<dbReference type="OrthoDB" id="9393938at2759"/>
<evidence type="ECO:0000256" key="1">
    <source>
        <dbReference type="SAM" id="MobiDB-lite"/>
    </source>
</evidence>
<protein>
    <submittedName>
        <fullName evidence="2">Uncharacterized protein</fullName>
    </submittedName>
</protein>
<organism evidence="2 3">
    <name type="scientific">Liparis tanakae</name>
    <name type="common">Tanaka's snailfish</name>
    <dbReference type="NCBI Taxonomy" id="230148"/>
    <lineage>
        <taxon>Eukaryota</taxon>
        <taxon>Metazoa</taxon>
        <taxon>Chordata</taxon>
        <taxon>Craniata</taxon>
        <taxon>Vertebrata</taxon>
        <taxon>Euteleostomi</taxon>
        <taxon>Actinopterygii</taxon>
        <taxon>Neopterygii</taxon>
        <taxon>Teleostei</taxon>
        <taxon>Neoteleostei</taxon>
        <taxon>Acanthomorphata</taxon>
        <taxon>Eupercaria</taxon>
        <taxon>Perciformes</taxon>
        <taxon>Cottioidei</taxon>
        <taxon>Cottales</taxon>
        <taxon>Liparidae</taxon>
        <taxon>Liparis</taxon>
    </lineage>
</organism>
<evidence type="ECO:0000313" key="2">
    <source>
        <dbReference type="EMBL" id="TNN28269.1"/>
    </source>
</evidence>
<proteinExistence type="predicted"/>
<reference evidence="2 3" key="1">
    <citation type="submission" date="2019-03" db="EMBL/GenBank/DDBJ databases">
        <title>First draft genome of Liparis tanakae, snailfish: a comprehensive survey of snailfish specific genes.</title>
        <authorList>
            <person name="Kim W."/>
            <person name="Song I."/>
            <person name="Jeong J.-H."/>
            <person name="Kim D."/>
            <person name="Kim S."/>
            <person name="Ryu S."/>
            <person name="Song J.Y."/>
            <person name="Lee S.K."/>
        </authorList>
    </citation>
    <scope>NUCLEOTIDE SEQUENCE [LARGE SCALE GENOMIC DNA]</scope>
    <source>
        <tissue evidence="2">Muscle</tissue>
    </source>
</reference>